<dbReference type="Proteomes" id="UP001075354">
    <property type="component" value="Chromosome 9"/>
</dbReference>
<name>A0AAV7XLQ0_9NEOP</name>
<keyword evidence="2" id="KW-1185">Reference proteome</keyword>
<evidence type="ECO:0000313" key="2">
    <source>
        <dbReference type="Proteomes" id="UP001075354"/>
    </source>
</evidence>
<comment type="caution">
    <text evidence="1">The sequence shown here is derived from an EMBL/GenBank/DDBJ whole genome shotgun (WGS) entry which is preliminary data.</text>
</comment>
<evidence type="ECO:0008006" key="3">
    <source>
        <dbReference type="Google" id="ProtNLM"/>
    </source>
</evidence>
<proteinExistence type="predicted"/>
<reference evidence="1" key="1">
    <citation type="submission" date="2022-12" db="EMBL/GenBank/DDBJ databases">
        <title>Chromosome-level genome assembly of the bean flower thrips Megalurothrips usitatus.</title>
        <authorList>
            <person name="Ma L."/>
            <person name="Liu Q."/>
            <person name="Li H."/>
            <person name="Cai W."/>
        </authorList>
    </citation>
    <scope>NUCLEOTIDE SEQUENCE</scope>
    <source>
        <strain evidence="1">Cailab_2022a</strain>
    </source>
</reference>
<sequence>MLCPGCANESFQTVHELSAHVRLFHFDFFKKSFRCKQQNCCNGSVCYSWAGFVRHIKRYAARELPVVNFEEGEVHEEIQDVEDVIVDNEFVDFDEDVDVQDEDRYSIEYFVNNFFKNTEFFAASLYAHPNSSRKLVHSVVQSTSDILTSTITILKQNVFKVLSNCTGDENFPHECAKLNSMFNVLESPFDGMSDFKRLCNLGETGKFIKPEPVLVCHEDKYVNREKTVELIRAPVYEYFIPLRKVLVKFLELPGMFSSITRFMSKLRNRSGISHFLQGGLWQQLSSKDDEQGNKPPTCHFSVDRFLNCSLNLSSSEMLCFTRYLGEMVGDLIPEGNSAWKLYLVLHDILELIMCPVIEPGMDIYMRTLISEHHQTYVNLYGSLKPKHHFMLHYPDLLKRNGPLSSLSALTSERTHRVGKMYAKACNSRIDFPYSVSVKYQLSLCNRLMKYDTVSEKLVKSKFCKLQSLSNFQSFYEFFDVNPMYEVNVANGVYIFETMYKVGMFVVTKVGDLLPTFGEILYIVHDKSFVTFVLKLKTTVHYRSHVCAYIVDDSDDIACVKHNELLYHIPLWCRTSPLDGKKCVSLRHSL</sequence>
<organism evidence="1 2">
    <name type="scientific">Megalurothrips usitatus</name>
    <name type="common">bean blossom thrips</name>
    <dbReference type="NCBI Taxonomy" id="439358"/>
    <lineage>
        <taxon>Eukaryota</taxon>
        <taxon>Metazoa</taxon>
        <taxon>Ecdysozoa</taxon>
        <taxon>Arthropoda</taxon>
        <taxon>Hexapoda</taxon>
        <taxon>Insecta</taxon>
        <taxon>Pterygota</taxon>
        <taxon>Neoptera</taxon>
        <taxon>Paraneoptera</taxon>
        <taxon>Thysanoptera</taxon>
        <taxon>Terebrantia</taxon>
        <taxon>Thripoidea</taxon>
        <taxon>Thripidae</taxon>
        <taxon>Megalurothrips</taxon>
    </lineage>
</organism>
<protein>
    <recommendedName>
        <fullName evidence="3">Enspm-3 dr</fullName>
    </recommendedName>
</protein>
<dbReference type="AlphaFoldDB" id="A0AAV7XLQ0"/>
<gene>
    <name evidence="1" type="ORF">ONE63_011140</name>
</gene>
<evidence type="ECO:0000313" key="1">
    <source>
        <dbReference type="EMBL" id="KAJ1524657.1"/>
    </source>
</evidence>
<dbReference type="EMBL" id="JAPTSV010000009">
    <property type="protein sequence ID" value="KAJ1524657.1"/>
    <property type="molecule type" value="Genomic_DNA"/>
</dbReference>
<accession>A0AAV7XLQ0</accession>